<organism evidence="3">
    <name type="scientific">Anisakis simplex</name>
    <name type="common">Herring worm</name>
    <dbReference type="NCBI Taxonomy" id="6269"/>
    <lineage>
        <taxon>Eukaryota</taxon>
        <taxon>Metazoa</taxon>
        <taxon>Ecdysozoa</taxon>
        <taxon>Nematoda</taxon>
        <taxon>Chromadorea</taxon>
        <taxon>Rhabditida</taxon>
        <taxon>Spirurina</taxon>
        <taxon>Ascaridomorpha</taxon>
        <taxon>Ascaridoidea</taxon>
        <taxon>Anisakidae</taxon>
        <taxon>Anisakis</taxon>
        <taxon>Anisakis simplex complex</taxon>
    </lineage>
</organism>
<gene>
    <name evidence="1" type="ORF">ASIM_LOCUS18330</name>
</gene>
<dbReference type="PANTHER" id="PTHR15678:SF6">
    <property type="entry name" value="BRIDGE-LIKE LIPID TRANSFER PROTEIN FAMILY MEMBER 2"/>
    <property type="match status" value="1"/>
</dbReference>
<sequence length="300" mass="34129">MISLVIAHYFGCDSVRLGKCGFFYVQHIKLTLRSGIRVEIDELRLSSSFFNAQFTKPIMLTIGDMRIEGEKRLNLSENLMAQKQSSQQMKNKNVNNATAGIDVERWLHWLQYAGAMIRTARIVFIDAVPRCLLHSTFETVQLDAFRDREGMQLELSCRLAQAKLFTRGRTTPLLELSLTIAFCADLTISNIRLRRISVSITNPFLSLSDGLLEYLHENPIVLGKNDPSTVVTEETSDEADADGSESDAQSRSRLFRASLLSNIKLDVNNLVFRYIAQMDSEMNTFVILFIAFWVHFDFLV</sequence>
<dbReference type="WBParaSite" id="ASIM_0001893401-mRNA-1">
    <property type="protein sequence ID" value="ASIM_0001893401-mRNA-1"/>
    <property type="gene ID" value="ASIM_0001893401"/>
</dbReference>
<evidence type="ECO:0000313" key="3">
    <source>
        <dbReference type="WBParaSite" id="ASIM_0001893401-mRNA-1"/>
    </source>
</evidence>
<accession>A0A0M3KD82</accession>
<dbReference type="Proteomes" id="UP000267096">
    <property type="component" value="Unassembled WGS sequence"/>
</dbReference>
<protein>
    <submittedName>
        <fullName evidence="3">Fmp27 domain-containing protein</fullName>
    </submittedName>
</protein>
<reference evidence="1 2" key="2">
    <citation type="submission" date="2018-11" db="EMBL/GenBank/DDBJ databases">
        <authorList>
            <consortium name="Pathogen Informatics"/>
        </authorList>
    </citation>
    <scope>NUCLEOTIDE SEQUENCE [LARGE SCALE GENOMIC DNA]</scope>
</reference>
<reference evidence="3" key="1">
    <citation type="submission" date="2017-02" db="UniProtKB">
        <authorList>
            <consortium name="WormBaseParasite"/>
        </authorList>
    </citation>
    <scope>IDENTIFICATION</scope>
</reference>
<dbReference type="EMBL" id="UYRR01035342">
    <property type="protein sequence ID" value="VDK64341.1"/>
    <property type="molecule type" value="Genomic_DNA"/>
</dbReference>
<evidence type="ECO:0000313" key="2">
    <source>
        <dbReference type="Proteomes" id="UP000267096"/>
    </source>
</evidence>
<dbReference type="PANTHER" id="PTHR15678">
    <property type="entry name" value="ANTIGEN MLAA-22-RELATED"/>
    <property type="match status" value="1"/>
</dbReference>
<name>A0A0M3KD82_ANISI</name>
<keyword evidence="2" id="KW-1185">Reference proteome</keyword>
<proteinExistence type="predicted"/>
<dbReference type="AlphaFoldDB" id="A0A0M3KD82"/>
<dbReference type="InterPro" id="IPR045167">
    <property type="entry name" value="Hobbit"/>
</dbReference>
<evidence type="ECO:0000313" key="1">
    <source>
        <dbReference type="EMBL" id="VDK64341.1"/>
    </source>
</evidence>
<dbReference type="OrthoDB" id="1562405at2759"/>